<evidence type="ECO:0000256" key="5">
    <source>
        <dbReference type="ARBA" id="ARBA00023136"/>
    </source>
</evidence>
<feature type="transmembrane region" description="Helical" evidence="6">
    <location>
        <begin position="199"/>
        <end position="222"/>
    </location>
</feature>
<accession>A0ABW3D5D6</accession>
<dbReference type="Gene3D" id="1.20.1250.20">
    <property type="entry name" value="MFS general substrate transporter like domains"/>
    <property type="match status" value="1"/>
</dbReference>
<comment type="caution">
    <text evidence="8">The sequence shown here is derived from an EMBL/GenBank/DDBJ whole genome shotgun (WGS) entry which is preliminary data.</text>
</comment>
<reference evidence="9" key="1">
    <citation type="journal article" date="2019" name="Int. J. Syst. Evol. Microbiol.">
        <title>The Global Catalogue of Microorganisms (GCM) 10K type strain sequencing project: providing services to taxonomists for standard genome sequencing and annotation.</title>
        <authorList>
            <consortium name="The Broad Institute Genomics Platform"/>
            <consortium name="The Broad Institute Genome Sequencing Center for Infectious Disease"/>
            <person name="Wu L."/>
            <person name="Ma J."/>
        </authorList>
    </citation>
    <scope>NUCLEOTIDE SEQUENCE [LARGE SCALE GENOMIC DNA]</scope>
    <source>
        <strain evidence="9">CCUG 57263</strain>
    </source>
</reference>
<dbReference type="InterPro" id="IPR020846">
    <property type="entry name" value="MFS_dom"/>
</dbReference>
<keyword evidence="3 6" id="KW-0812">Transmembrane</keyword>
<evidence type="ECO:0000313" key="8">
    <source>
        <dbReference type="EMBL" id="MFD0868151.1"/>
    </source>
</evidence>
<organism evidence="8 9">
    <name type="scientific">Paenibacillus residui</name>
    <dbReference type="NCBI Taxonomy" id="629724"/>
    <lineage>
        <taxon>Bacteria</taxon>
        <taxon>Bacillati</taxon>
        <taxon>Bacillota</taxon>
        <taxon>Bacilli</taxon>
        <taxon>Bacillales</taxon>
        <taxon>Paenibacillaceae</taxon>
        <taxon>Paenibacillus</taxon>
    </lineage>
</organism>
<dbReference type="RefSeq" id="WP_379286027.1">
    <property type="nucleotide sequence ID" value="NZ_JBHTIU010000009.1"/>
</dbReference>
<feature type="transmembrane region" description="Helical" evidence="6">
    <location>
        <begin position="76"/>
        <end position="94"/>
    </location>
</feature>
<dbReference type="Pfam" id="PF07690">
    <property type="entry name" value="MFS_1"/>
    <property type="match status" value="1"/>
</dbReference>
<proteinExistence type="predicted"/>
<evidence type="ECO:0000256" key="2">
    <source>
        <dbReference type="ARBA" id="ARBA00022448"/>
    </source>
</evidence>
<dbReference type="InterPro" id="IPR036259">
    <property type="entry name" value="MFS_trans_sf"/>
</dbReference>
<dbReference type="InterPro" id="IPR011701">
    <property type="entry name" value="MFS"/>
</dbReference>
<feature type="domain" description="Major facilitator superfamily (MFS) profile" evidence="7">
    <location>
        <begin position="76"/>
        <end position="280"/>
    </location>
</feature>
<evidence type="ECO:0000256" key="1">
    <source>
        <dbReference type="ARBA" id="ARBA00004651"/>
    </source>
</evidence>
<evidence type="ECO:0000256" key="4">
    <source>
        <dbReference type="ARBA" id="ARBA00022989"/>
    </source>
</evidence>
<dbReference type="PANTHER" id="PTHR42718:SF9">
    <property type="entry name" value="MAJOR FACILITATOR SUPERFAMILY MULTIDRUG TRANSPORTER MFSC"/>
    <property type="match status" value="1"/>
</dbReference>
<keyword evidence="4 6" id="KW-1133">Transmembrane helix</keyword>
<evidence type="ECO:0000313" key="9">
    <source>
        <dbReference type="Proteomes" id="UP001597120"/>
    </source>
</evidence>
<keyword evidence="5 6" id="KW-0472">Membrane</keyword>
<feature type="transmembrane region" description="Helical" evidence="6">
    <location>
        <begin position="30"/>
        <end position="56"/>
    </location>
</feature>
<keyword evidence="9" id="KW-1185">Reference proteome</keyword>
<evidence type="ECO:0000259" key="7">
    <source>
        <dbReference type="PROSITE" id="PS50850"/>
    </source>
</evidence>
<evidence type="ECO:0000256" key="6">
    <source>
        <dbReference type="SAM" id="Phobius"/>
    </source>
</evidence>
<comment type="subcellular location">
    <subcellularLocation>
        <location evidence="1">Cell membrane</location>
        <topology evidence="1">Multi-pass membrane protein</topology>
    </subcellularLocation>
</comment>
<dbReference type="EMBL" id="JBHTIU010000009">
    <property type="protein sequence ID" value="MFD0868151.1"/>
    <property type="molecule type" value="Genomic_DNA"/>
</dbReference>
<evidence type="ECO:0000256" key="3">
    <source>
        <dbReference type="ARBA" id="ARBA00022692"/>
    </source>
</evidence>
<keyword evidence="2" id="KW-0813">Transport</keyword>
<dbReference type="PANTHER" id="PTHR42718">
    <property type="entry name" value="MAJOR FACILITATOR SUPERFAMILY MULTIDRUG TRANSPORTER MFSC"/>
    <property type="match status" value="1"/>
</dbReference>
<protein>
    <submittedName>
        <fullName evidence="8">MFS transporter</fullName>
    </submittedName>
</protein>
<dbReference type="PROSITE" id="PS50850">
    <property type="entry name" value="MFS"/>
    <property type="match status" value="1"/>
</dbReference>
<name>A0ABW3D5D6_9BACL</name>
<dbReference type="SUPFAM" id="SSF103473">
    <property type="entry name" value="MFS general substrate transporter"/>
    <property type="match status" value="1"/>
</dbReference>
<feature type="transmembrane region" description="Helical" evidence="6">
    <location>
        <begin position="138"/>
        <end position="158"/>
    </location>
</feature>
<feature type="transmembrane region" description="Helical" evidence="6">
    <location>
        <begin position="106"/>
        <end position="126"/>
    </location>
</feature>
<feature type="transmembrane region" description="Helical" evidence="6">
    <location>
        <begin position="242"/>
        <end position="263"/>
    </location>
</feature>
<feature type="transmembrane region" description="Helical" evidence="6">
    <location>
        <begin position="164"/>
        <end position="187"/>
    </location>
</feature>
<dbReference type="Proteomes" id="UP001597120">
    <property type="component" value="Unassembled WGS sequence"/>
</dbReference>
<gene>
    <name evidence="8" type="ORF">ACFQ03_03240</name>
</gene>
<sequence length="280" mass="30530">MPVYLKLLGDEQRTEAKIDWLGGGLLALSVAQILLAVTLNAGWLLGGLLTGICFIIRIRHAEHPFVRTVLFQNREYSFYLIMAFVVTGMGYALFFTTPLFLSEVHALEASVIGLAMVPAAVVTAILNRQGGKLADKNGPSALFYTASALMFTCFFLLSTLMGSTVWLIVCLLVLGYVGQSFMSIVMSRTISLTLPAEQAGVGMGLLMMQNFIAGSIAMGIYSKVLDVGATRTWNPVSSSLAGVIYSNLFFTLAILCAVVVIVFRFQLHRKPRDNQLKKEV</sequence>